<keyword evidence="2" id="KW-1185">Reference proteome</keyword>
<reference evidence="1" key="1">
    <citation type="submission" date="2021-06" db="EMBL/GenBank/DDBJ databases">
        <authorList>
            <person name="Kallberg Y."/>
            <person name="Tangrot J."/>
            <person name="Rosling A."/>
        </authorList>
    </citation>
    <scope>NUCLEOTIDE SEQUENCE</scope>
    <source>
        <strain evidence="1">MA453B</strain>
    </source>
</reference>
<dbReference type="AlphaFoldDB" id="A0A9N9EQM7"/>
<organism evidence="1 2">
    <name type="scientific">Dentiscutata erythropus</name>
    <dbReference type="NCBI Taxonomy" id="1348616"/>
    <lineage>
        <taxon>Eukaryota</taxon>
        <taxon>Fungi</taxon>
        <taxon>Fungi incertae sedis</taxon>
        <taxon>Mucoromycota</taxon>
        <taxon>Glomeromycotina</taxon>
        <taxon>Glomeromycetes</taxon>
        <taxon>Diversisporales</taxon>
        <taxon>Gigasporaceae</taxon>
        <taxon>Dentiscutata</taxon>
    </lineage>
</organism>
<evidence type="ECO:0000313" key="1">
    <source>
        <dbReference type="EMBL" id="CAG8689293.1"/>
    </source>
</evidence>
<proteinExistence type="predicted"/>
<name>A0A9N9EQM7_9GLOM</name>
<evidence type="ECO:0000313" key="2">
    <source>
        <dbReference type="Proteomes" id="UP000789405"/>
    </source>
</evidence>
<dbReference type="Proteomes" id="UP000789405">
    <property type="component" value="Unassembled WGS sequence"/>
</dbReference>
<dbReference type="EMBL" id="CAJVPY010007950">
    <property type="protein sequence ID" value="CAG8689293.1"/>
    <property type="molecule type" value="Genomic_DNA"/>
</dbReference>
<dbReference type="OrthoDB" id="2490383at2759"/>
<sequence>MAREINLQNLLIELAIEARIEITWAIDDEDQDSLPSTNYTENENKVAEGLKFEENIKNYNSYPRFNKDWNKPDQNDLFADF</sequence>
<comment type="caution">
    <text evidence="1">The sequence shown here is derived from an EMBL/GenBank/DDBJ whole genome shotgun (WGS) entry which is preliminary data.</text>
</comment>
<protein>
    <submittedName>
        <fullName evidence="1">9066_t:CDS:1</fullName>
    </submittedName>
</protein>
<accession>A0A9N9EQM7</accession>
<gene>
    <name evidence="1" type="ORF">DERYTH_LOCUS12268</name>
</gene>